<organism evidence="1">
    <name type="scientific">marine sediment metagenome</name>
    <dbReference type="NCBI Taxonomy" id="412755"/>
    <lineage>
        <taxon>unclassified sequences</taxon>
        <taxon>metagenomes</taxon>
        <taxon>ecological metagenomes</taxon>
    </lineage>
</organism>
<protein>
    <submittedName>
        <fullName evidence="1">Uncharacterized protein</fullName>
    </submittedName>
</protein>
<reference evidence="1" key="1">
    <citation type="journal article" date="2015" name="Nature">
        <title>Complex archaea that bridge the gap between prokaryotes and eukaryotes.</title>
        <authorList>
            <person name="Spang A."/>
            <person name="Saw J.H."/>
            <person name="Jorgensen S.L."/>
            <person name="Zaremba-Niedzwiedzka K."/>
            <person name="Martijn J."/>
            <person name="Lind A.E."/>
            <person name="van Eijk R."/>
            <person name="Schleper C."/>
            <person name="Guy L."/>
            <person name="Ettema T.J."/>
        </authorList>
    </citation>
    <scope>NUCLEOTIDE SEQUENCE</scope>
</reference>
<sequence>MSEARHGGFNIASLIAQAGDPAAVANQARVYVKTVGGVTRLFKRQSNGTFLPLEASRVVRVDPNGTNATITLGLAAAAALT</sequence>
<accession>A0A0F9D3J2</accession>
<gene>
    <name evidence="1" type="ORF">LCGC14_2248470</name>
</gene>
<name>A0A0F9D3J2_9ZZZZ</name>
<evidence type="ECO:0000313" key="1">
    <source>
        <dbReference type="EMBL" id="KKL56129.1"/>
    </source>
</evidence>
<dbReference type="AlphaFoldDB" id="A0A0F9D3J2"/>
<dbReference type="EMBL" id="LAZR01030601">
    <property type="protein sequence ID" value="KKL56129.1"/>
    <property type="molecule type" value="Genomic_DNA"/>
</dbReference>
<proteinExistence type="predicted"/>
<comment type="caution">
    <text evidence="1">The sequence shown here is derived from an EMBL/GenBank/DDBJ whole genome shotgun (WGS) entry which is preliminary data.</text>
</comment>
<feature type="non-terminal residue" evidence="1">
    <location>
        <position position="81"/>
    </location>
</feature>